<gene>
    <name evidence="2" type="ORF">PSHT_02063</name>
</gene>
<dbReference type="VEuPathDB" id="FungiDB:PSHT_02063"/>
<organism evidence="2 3">
    <name type="scientific">Puccinia striiformis</name>
    <dbReference type="NCBI Taxonomy" id="27350"/>
    <lineage>
        <taxon>Eukaryota</taxon>
        <taxon>Fungi</taxon>
        <taxon>Dikarya</taxon>
        <taxon>Basidiomycota</taxon>
        <taxon>Pucciniomycotina</taxon>
        <taxon>Pucciniomycetes</taxon>
        <taxon>Pucciniales</taxon>
        <taxon>Pucciniaceae</taxon>
        <taxon>Puccinia</taxon>
    </lineage>
</organism>
<feature type="compositionally biased region" description="Polar residues" evidence="1">
    <location>
        <begin position="62"/>
        <end position="95"/>
    </location>
</feature>
<protein>
    <submittedName>
        <fullName evidence="2">Uncharacterized protein</fullName>
    </submittedName>
</protein>
<comment type="caution">
    <text evidence="2">The sequence shown here is derived from an EMBL/GenBank/DDBJ whole genome shotgun (WGS) entry which is preliminary data.</text>
</comment>
<keyword evidence="3" id="KW-1185">Reference proteome</keyword>
<proteinExistence type="predicted"/>
<dbReference type="AlphaFoldDB" id="A0A2S4WJ06"/>
<feature type="region of interest" description="Disordered" evidence="1">
    <location>
        <begin position="158"/>
        <end position="245"/>
    </location>
</feature>
<sequence length="334" mass="35825">MGPLFLGLDRLQQVTNLCKCQLKTATLMRQAPAHPAEDLVQHRLHADGEGLGWTQVGCKQKVSTQKESAETASNLSAHEGLTRSQNSPRPEQYRSTPGIGMALDTELLEADNNNESIPRTARWMYPHQSCRPNCRIPWLHYSLVLSLRKRIMLRTTTRSNKAPMIPSTAPPLSTASADATLPGNSTPAPNPQRSNGICTSLAGTTTHSTPSGVATKKPQSSVPSTVMLPSSASHNTPISSFPQPSNVSNISGGSMSSILEGMNLPKTKGCTHKELLASLTELLPRGRCRTLAGRAAFLGSNNPATQPARDCGCRSELPSPSNSSSFPTTRHPHL</sequence>
<evidence type="ECO:0000313" key="3">
    <source>
        <dbReference type="Proteomes" id="UP000238274"/>
    </source>
</evidence>
<name>A0A2S4WJ06_9BASI</name>
<feature type="compositionally biased region" description="Polar residues" evidence="1">
    <location>
        <begin position="170"/>
        <end position="245"/>
    </location>
</feature>
<feature type="region of interest" description="Disordered" evidence="1">
    <location>
        <begin position="62"/>
        <end position="96"/>
    </location>
</feature>
<evidence type="ECO:0000313" key="2">
    <source>
        <dbReference type="EMBL" id="POW21719.1"/>
    </source>
</evidence>
<dbReference type="EMBL" id="PKSM01000017">
    <property type="protein sequence ID" value="POW21719.1"/>
    <property type="molecule type" value="Genomic_DNA"/>
</dbReference>
<evidence type="ECO:0000256" key="1">
    <source>
        <dbReference type="SAM" id="MobiDB-lite"/>
    </source>
</evidence>
<reference evidence="3" key="2">
    <citation type="journal article" date="2018" name="BMC Genomics">
        <title>Genomic insights into host adaptation between the wheat stripe rust pathogen (Puccinia striiformis f. sp. tritici) and the barley stripe rust pathogen (Puccinia striiformis f. sp. hordei).</title>
        <authorList>
            <person name="Xia C."/>
            <person name="Wang M."/>
            <person name="Yin C."/>
            <person name="Cornejo O.E."/>
            <person name="Hulbert S.H."/>
            <person name="Chen X."/>
        </authorList>
    </citation>
    <scope>NUCLEOTIDE SEQUENCE [LARGE SCALE GENOMIC DNA]</scope>
    <source>
        <strain evidence="3">93TX-2</strain>
    </source>
</reference>
<reference evidence="3" key="3">
    <citation type="journal article" date="2018" name="Mol. Plant Microbe Interact.">
        <title>Genome sequence resources for the wheat stripe rust pathogen (Puccinia striiformis f. sp. tritici) and the barley stripe rust pathogen (Puccinia striiformis f. sp. hordei).</title>
        <authorList>
            <person name="Xia C."/>
            <person name="Wang M."/>
            <person name="Yin C."/>
            <person name="Cornejo O.E."/>
            <person name="Hulbert S.H."/>
            <person name="Chen X."/>
        </authorList>
    </citation>
    <scope>NUCLEOTIDE SEQUENCE [LARGE SCALE GENOMIC DNA]</scope>
    <source>
        <strain evidence="3">93TX-2</strain>
    </source>
</reference>
<dbReference type="Proteomes" id="UP000238274">
    <property type="component" value="Unassembled WGS sequence"/>
</dbReference>
<reference evidence="2 3" key="1">
    <citation type="submission" date="2017-12" db="EMBL/GenBank/DDBJ databases">
        <title>Gene loss provides genomic basis for host adaptation in cereal stripe rust fungi.</title>
        <authorList>
            <person name="Xia C."/>
        </authorList>
    </citation>
    <scope>NUCLEOTIDE SEQUENCE [LARGE SCALE GENOMIC DNA]</scope>
    <source>
        <strain evidence="2 3">93TX-2</strain>
    </source>
</reference>
<accession>A0A2S4WJ06</accession>
<dbReference type="VEuPathDB" id="FungiDB:PSTT_07712"/>
<feature type="region of interest" description="Disordered" evidence="1">
    <location>
        <begin position="298"/>
        <end position="334"/>
    </location>
</feature>
<feature type="compositionally biased region" description="Low complexity" evidence="1">
    <location>
        <begin position="315"/>
        <end position="327"/>
    </location>
</feature>